<evidence type="ECO:0000313" key="9">
    <source>
        <dbReference type="Proteomes" id="UP000184731"/>
    </source>
</evidence>
<keyword evidence="3 6" id="KW-0812">Transmembrane</keyword>
<evidence type="ECO:0000259" key="7">
    <source>
        <dbReference type="Pfam" id="PF00482"/>
    </source>
</evidence>
<keyword evidence="5 6" id="KW-0472">Membrane</keyword>
<dbReference type="EMBL" id="CP017834">
    <property type="protein sequence ID" value="APJ04080.1"/>
    <property type="molecule type" value="Genomic_DNA"/>
</dbReference>
<dbReference type="RefSeq" id="WP_148697830.1">
    <property type="nucleotide sequence ID" value="NZ_CP017834.1"/>
</dbReference>
<feature type="transmembrane region" description="Helical" evidence="6">
    <location>
        <begin position="157"/>
        <end position="178"/>
    </location>
</feature>
<name>A0A1L4D1L2_9BACT</name>
<dbReference type="Proteomes" id="UP000184731">
    <property type="component" value="Chromosome"/>
</dbReference>
<reference evidence="8 9" key="1">
    <citation type="submission" date="2016-10" db="EMBL/GenBank/DDBJ databases">
        <title>Silvanigrella aquatica sp. nov., isolated from a freshwater lake located in the Black Forest, Germany, description of Silvanigrellaceae fam. nov., Silvanigrellales ord. nov., reclassification of the order Bdellovibrionales in the class Oligoflexia, reclassification of the families Bacteriovoracaceae and Halobacteriovoraceae in the new order Bacteriovoracales ord. nov., and reclassification of the family Pseudobacteriovoracaceae in the order Oligoflexiales.</title>
        <authorList>
            <person name="Hahn M.W."/>
            <person name="Schmidt J."/>
            <person name="Koll U."/>
            <person name="Rohde M."/>
            <person name="Verbag S."/>
            <person name="Pitt A."/>
            <person name="Nakai R."/>
            <person name="Naganuma T."/>
            <person name="Lang E."/>
        </authorList>
    </citation>
    <scope>NUCLEOTIDE SEQUENCE [LARGE SCALE GENOMIC DNA]</scope>
    <source>
        <strain evidence="8 9">MWH-Nonnen-W8red</strain>
    </source>
</reference>
<evidence type="ECO:0000256" key="5">
    <source>
        <dbReference type="ARBA" id="ARBA00023136"/>
    </source>
</evidence>
<sequence>MYFIVISFILNFIILNYFKIDLKLINLKPLQSRKNQYVSMLFATADFIDTILLHLEAGSNIFHSFKNATENSLNEDLKRNAKETLILYSMGCSFSDSLKNSINEKSDPFYNEMVECIHLSLLLGTTLKENLVQLSASLRIRAQLSIEESMSQAPVKMIFPLVFFIFPVIFILLVSGFIQDFISTMRF</sequence>
<dbReference type="GO" id="GO:0005886">
    <property type="term" value="C:plasma membrane"/>
    <property type="evidence" value="ECO:0007669"/>
    <property type="project" value="UniProtKB-SubCell"/>
</dbReference>
<dbReference type="Pfam" id="PF00482">
    <property type="entry name" value="T2SSF"/>
    <property type="match status" value="1"/>
</dbReference>
<evidence type="ECO:0000313" key="8">
    <source>
        <dbReference type="EMBL" id="APJ04080.1"/>
    </source>
</evidence>
<feature type="domain" description="Type II secretion system protein GspF" evidence="7">
    <location>
        <begin position="47"/>
        <end position="174"/>
    </location>
</feature>
<keyword evidence="9" id="KW-1185">Reference proteome</keyword>
<dbReference type="PANTHER" id="PTHR35007:SF2">
    <property type="entry name" value="PILUS ASSEMBLE PROTEIN"/>
    <property type="match status" value="1"/>
</dbReference>
<dbReference type="KEGG" id="saqi:AXG55_09240"/>
<evidence type="ECO:0000256" key="4">
    <source>
        <dbReference type="ARBA" id="ARBA00022989"/>
    </source>
</evidence>
<feature type="transmembrane region" description="Helical" evidence="6">
    <location>
        <begin position="6"/>
        <end position="25"/>
    </location>
</feature>
<dbReference type="InterPro" id="IPR018076">
    <property type="entry name" value="T2SS_GspF_dom"/>
</dbReference>
<evidence type="ECO:0000256" key="3">
    <source>
        <dbReference type="ARBA" id="ARBA00022692"/>
    </source>
</evidence>
<keyword evidence="4 6" id="KW-1133">Transmembrane helix</keyword>
<organism evidence="8 9">
    <name type="scientific">Silvanigrella aquatica</name>
    <dbReference type="NCBI Taxonomy" id="1915309"/>
    <lineage>
        <taxon>Bacteria</taxon>
        <taxon>Pseudomonadati</taxon>
        <taxon>Bdellovibrionota</taxon>
        <taxon>Oligoflexia</taxon>
        <taxon>Silvanigrellales</taxon>
        <taxon>Silvanigrellaceae</taxon>
        <taxon>Silvanigrella</taxon>
    </lineage>
</organism>
<dbReference type="AlphaFoldDB" id="A0A1L4D1L2"/>
<keyword evidence="2" id="KW-1003">Cell membrane</keyword>
<proteinExistence type="predicted"/>
<dbReference type="OrthoDB" id="9857487at2"/>
<gene>
    <name evidence="8" type="ORF">AXG55_09240</name>
</gene>
<evidence type="ECO:0000256" key="1">
    <source>
        <dbReference type="ARBA" id="ARBA00004651"/>
    </source>
</evidence>
<comment type="subcellular location">
    <subcellularLocation>
        <location evidence="1">Cell membrane</location>
        <topology evidence="1">Multi-pass membrane protein</topology>
    </subcellularLocation>
</comment>
<evidence type="ECO:0000256" key="2">
    <source>
        <dbReference type="ARBA" id="ARBA00022475"/>
    </source>
</evidence>
<evidence type="ECO:0000256" key="6">
    <source>
        <dbReference type="SAM" id="Phobius"/>
    </source>
</evidence>
<protein>
    <recommendedName>
        <fullName evidence="7">Type II secretion system protein GspF domain-containing protein</fullName>
    </recommendedName>
</protein>
<dbReference type="PANTHER" id="PTHR35007">
    <property type="entry name" value="INTEGRAL MEMBRANE PROTEIN-RELATED"/>
    <property type="match status" value="1"/>
</dbReference>
<accession>A0A1L4D1L2</accession>
<dbReference type="STRING" id="1915309.AXG55_09240"/>